<accession>A0A4C1XBC6</accession>
<evidence type="ECO:0000256" key="1">
    <source>
        <dbReference type="SAM" id="MobiDB-lite"/>
    </source>
</evidence>
<dbReference type="Proteomes" id="UP000299102">
    <property type="component" value="Unassembled WGS sequence"/>
</dbReference>
<proteinExistence type="predicted"/>
<comment type="caution">
    <text evidence="2">The sequence shown here is derived from an EMBL/GenBank/DDBJ whole genome shotgun (WGS) entry which is preliminary data.</text>
</comment>
<protein>
    <submittedName>
        <fullName evidence="2">Uncharacterized protein</fullName>
    </submittedName>
</protein>
<feature type="region of interest" description="Disordered" evidence="1">
    <location>
        <begin position="1"/>
        <end position="23"/>
    </location>
</feature>
<dbReference type="AlphaFoldDB" id="A0A4C1XBC6"/>
<organism evidence="2 3">
    <name type="scientific">Eumeta variegata</name>
    <name type="common">Bagworm moth</name>
    <name type="synonym">Eumeta japonica</name>
    <dbReference type="NCBI Taxonomy" id="151549"/>
    <lineage>
        <taxon>Eukaryota</taxon>
        <taxon>Metazoa</taxon>
        <taxon>Ecdysozoa</taxon>
        <taxon>Arthropoda</taxon>
        <taxon>Hexapoda</taxon>
        <taxon>Insecta</taxon>
        <taxon>Pterygota</taxon>
        <taxon>Neoptera</taxon>
        <taxon>Endopterygota</taxon>
        <taxon>Lepidoptera</taxon>
        <taxon>Glossata</taxon>
        <taxon>Ditrysia</taxon>
        <taxon>Tineoidea</taxon>
        <taxon>Psychidae</taxon>
        <taxon>Oiketicinae</taxon>
        <taxon>Eumeta</taxon>
    </lineage>
</organism>
<gene>
    <name evidence="2" type="ORF">EVAR_28400_1</name>
</gene>
<keyword evidence="3" id="KW-1185">Reference proteome</keyword>
<evidence type="ECO:0000313" key="3">
    <source>
        <dbReference type="Proteomes" id="UP000299102"/>
    </source>
</evidence>
<name>A0A4C1XBC6_EUMVA</name>
<dbReference type="EMBL" id="BGZK01000806">
    <property type="protein sequence ID" value="GBP61191.1"/>
    <property type="molecule type" value="Genomic_DNA"/>
</dbReference>
<reference evidence="2 3" key="1">
    <citation type="journal article" date="2019" name="Commun. Biol.">
        <title>The bagworm genome reveals a unique fibroin gene that provides high tensile strength.</title>
        <authorList>
            <person name="Kono N."/>
            <person name="Nakamura H."/>
            <person name="Ohtoshi R."/>
            <person name="Tomita M."/>
            <person name="Numata K."/>
            <person name="Arakawa K."/>
        </authorList>
    </citation>
    <scope>NUCLEOTIDE SEQUENCE [LARGE SCALE GENOMIC DNA]</scope>
</reference>
<sequence length="99" mass="11199">MASKSNLESDLESRAWPGSKLGTVPRSTLKVETKSGMYAFYIHAGATMGGKLKGSAYNLQLSQWKKTCQDPQVLQELLEEEEEKFTRCINTYMISRDFL</sequence>
<evidence type="ECO:0000313" key="2">
    <source>
        <dbReference type="EMBL" id="GBP61191.1"/>
    </source>
</evidence>